<keyword evidence="6 10" id="KW-0326">Glycosidase</keyword>
<dbReference type="Gene3D" id="3.20.20.80">
    <property type="entry name" value="Glycosidases"/>
    <property type="match status" value="1"/>
</dbReference>
<dbReference type="PRINTS" id="PR00842">
    <property type="entry name" value="GLHYDLASE14B"/>
</dbReference>
<dbReference type="Pfam" id="PF01373">
    <property type="entry name" value="Glyco_hydro_14"/>
    <property type="match status" value="1"/>
</dbReference>
<feature type="binding site" evidence="9">
    <location>
        <position position="203"/>
    </location>
    <ligand>
        <name>substrate</name>
    </ligand>
</feature>
<feature type="active site" description="Proton acceptor" evidence="8">
    <location>
        <position position="485"/>
    </location>
</feature>
<dbReference type="Proteomes" id="UP000015453">
    <property type="component" value="Unassembled WGS sequence"/>
</dbReference>
<dbReference type="PROSITE" id="PS00679">
    <property type="entry name" value="BETA_AMYLASE_2"/>
    <property type="match status" value="1"/>
</dbReference>
<dbReference type="EC" id="3.2.1.2" evidence="3 10"/>
<dbReference type="PRINTS" id="PR00750">
    <property type="entry name" value="BETAAMYLASE"/>
</dbReference>
<dbReference type="InterPro" id="IPR001554">
    <property type="entry name" value="Glyco_hydro_14"/>
</dbReference>
<evidence type="ECO:0000256" key="2">
    <source>
        <dbReference type="ARBA" id="ARBA00005652"/>
    </source>
</evidence>
<dbReference type="GO" id="GO:0000272">
    <property type="term" value="P:polysaccharide catabolic process"/>
    <property type="evidence" value="ECO:0007669"/>
    <property type="project" value="UniProtKB-KW"/>
</dbReference>
<feature type="binding site" evidence="9">
    <location>
        <begin position="486"/>
        <end position="487"/>
    </location>
    <ligand>
        <name>substrate</name>
    </ligand>
</feature>
<dbReference type="EMBL" id="AUSU01003575">
    <property type="protein sequence ID" value="EPS66628.1"/>
    <property type="molecule type" value="Genomic_DNA"/>
</dbReference>
<feature type="binding site" evidence="9">
    <location>
        <position position="155"/>
    </location>
    <ligand>
        <name>substrate</name>
    </ligand>
</feature>
<evidence type="ECO:0000256" key="9">
    <source>
        <dbReference type="PIRSR" id="PIRSR601554-2"/>
    </source>
</evidence>
<feature type="region of interest" description="Disordered" evidence="11">
    <location>
        <begin position="50"/>
        <end position="74"/>
    </location>
</feature>
<keyword evidence="13" id="KW-1185">Reference proteome</keyword>
<reference evidence="12 13" key="1">
    <citation type="journal article" date="2013" name="BMC Genomics">
        <title>The miniature genome of a carnivorous plant Genlisea aurea contains a low number of genes and short non-coding sequences.</title>
        <authorList>
            <person name="Leushkin E.V."/>
            <person name="Sutormin R.A."/>
            <person name="Nabieva E.R."/>
            <person name="Penin A.A."/>
            <person name="Kondrashov A.S."/>
            <person name="Logacheva M.D."/>
        </authorList>
    </citation>
    <scope>NUCLEOTIDE SEQUENCE [LARGE SCALE GENOMIC DNA]</scope>
</reference>
<proteinExistence type="inferred from homology"/>
<evidence type="ECO:0000256" key="8">
    <source>
        <dbReference type="PIRSR" id="PIRSR601554-1"/>
    </source>
</evidence>
<gene>
    <name evidence="12" type="ORF">M569_08148</name>
</gene>
<evidence type="ECO:0000256" key="10">
    <source>
        <dbReference type="RuleBase" id="RU000509"/>
    </source>
</evidence>
<feature type="compositionally biased region" description="Basic and acidic residues" evidence="11">
    <location>
        <begin position="93"/>
        <end position="102"/>
    </location>
</feature>
<keyword evidence="5 10" id="KW-0119">Carbohydrate metabolism</keyword>
<protein>
    <recommendedName>
        <fullName evidence="3 10">Beta-amylase</fullName>
        <ecNumber evidence="3 10">3.2.1.2</ecNumber>
    </recommendedName>
</protein>
<feature type="binding site" evidence="9">
    <location>
        <position position="195"/>
    </location>
    <ligand>
        <name>substrate</name>
    </ligand>
</feature>
<evidence type="ECO:0000256" key="5">
    <source>
        <dbReference type="ARBA" id="ARBA00023277"/>
    </source>
</evidence>
<sequence length="580" mass="63819">MAMSLPHQIGAISGAPLSIDHQGGHSGEAPSSATVSAIWRPALASTLRVSVQKSGPDLERVSPSPPLSPRGGVRPDLSVAAQALMMPSLAAEEDSRQEREHGGGSAHGEGRSGVPVFVMMPLDSVTFDHTVNRKKAMNASLQALKTAGVEGIMMDVWWGLVEGESPGKYNWGGYSDLLEMAKKHGLKVQAVMSFHQCGGNVGDSCTIPLPRWAVEEIDKDPDIAYTDQWGRRNYEYISLGCDALPVLKGRTPVQCYSDFMRAFRDTFSHLLGNTIVEIQVGMGPAGELRYPSYPEQNGTWKFPGIGAFQCYDKYMRQSLKSAAEAIGKPEWGHSGPTDAGHYNNWPEDTNFFKRENGGWNSQYGEFFLSWYSQSLLDHGERILRSSNAAFGNTGVKISVKVAGIHWHYGTRSHAPELTAGYYNTRLRDGYAPVAEMLSRHGAVLNFTCIEMRDHEQPQDAQCAPEKLVRQVALAAQKAQVPLAGENALPRFDEYAHGQILRSAAPVVEGNSEGKKMCAFTYLRMNPDLFQPENWSKFVCFVNRMGEAGREKCREEVEREAKLFVHVMQPQGAPMAAALTH</sequence>
<evidence type="ECO:0000313" key="13">
    <source>
        <dbReference type="Proteomes" id="UP000015453"/>
    </source>
</evidence>
<dbReference type="PROSITE" id="PS00506">
    <property type="entry name" value="BETA_AMYLASE_1"/>
    <property type="match status" value="1"/>
</dbReference>
<keyword evidence="4 10" id="KW-0378">Hydrolase</keyword>
<dbReference type="SUPFAM" id="SSF51445">
    <property type="entry name" value="(Trans)glycosidases"/>
    <property type="match status" value="1"/>
</dbReference>
<dbReference type="PANTHER" id="PTHR31352:SF31">
    <property type="entry name" value="BETA-AMYLASE 1, CHLOROPLASTIC"/>
    <property type="match status" value="1"/>
</dbReference>
<dbReference type="InterPro" id="IPR001371">
    <property type="entry name" value="Glyco_hydro_14B_pln"/>
</dbReference>
<keyword evidence="7 10" id="KW-0624">Polysaccharide degradation</keyword>
<feature type="binding site" evidence="9">
    <location>
        <position position="405"/>
    </location>
    <ligand>
        <name>substrate</name>
    </ligand>
</feature>
<dbReference type="GO" id="GO:0016161">
    <property type="term" value="F:beta-amylase activity"/>
    <property type="evidence" value="ECO:0007669"/>
    <property type="project" value="UniProtKB-EC"/>
</dbReference>
<comment type="caution">
    <text evidence="12">The sequence shown here is derived from an EMBL/GenBank/DDBJ whole genome shotgun (WGS) entry which is preliminary data.</text>
</comment>
<dbReference type="AlphaFoldDB" id="S8DTX7"/>
<name>S8DTX7_9LAMI</name>
<evidence type="ECO:0000256" key="3">
    <source>
        <dbReference type="ARBA" id="ARBA00012594"/>
    </source>
</evidence>
<evidence type="ECO:0000313" key="12">
    <source>
        <dbReference type="EMBL" id="EPS66628.1"/>
    </source>
</evidence>
<dbReference type="InterPro" id="IPR017853">
    <property type="entry name" value="GH"/>
</dbReference>
<feature type="active site" description="Proton donor" evidence="8">
    <location>
        <position position="287"/>
    </location>
</feature>
<evidence type="ECO:0000256" key="6">
    <source>
        <dbReference type="ARBA" id="ARBA00023295"/>
    </source>
</evidence>
<dbReference type="InterPro" id="IPR018238">
    <property type="entry name" value="Glyco_hydro_14_CS"/>
</dbReference>
<feature type="binding site" evidence="9">
    <location>
        <position position="447"/>
    </location>
    <ligand>
        <name>substrate</name>
    </ligand>
</feature>
<feature type="region of interest" description="Disordered" evidence="11">
    <location>
        <begin position="90"/>
        <end position="113"/>
    </location>
</feature>
<accession>S8DTX7</accession>
<comment type="similarity">
    <text evidence="2 10">Belongs to the glycosyl hydrolase 14 family.</text>
</comment>
<evidence type="ECO:0000256" key="4">
    <source>
        <dbReference type="ARBA" id="ARBA00022801"/>
    </source>
</evidence>
<dbReference type="PANTHER" id="PTHR31352">
    <property type="entry name" value="BETA-AMYLASE 1, CHLOROPLASTIC"/>
    <property type="match status" value="1"/>
</dbReference>
<feature type="binding site" evidence="9">
    <location>
        <position position="523"/>
    </location>
    <ligand>
        <name>substrate</name>
    </ligand>
</feature>
<evidence type="ECO:0000256" key="7">
    <source>
        <dbReference type="ARBA" id="ARBA00023326"/>
    </source>
</evidence>
<feature type="binding site" evidence="9">
    <location>
        <position position="400"/>
    </location>
    <ligand>
        <name>substrate</name>
    </ligand>
</feature>
<evidence type="ECO:0000256" key="1">
    <source>
        <dbReference type="ARBA" id="ARBA00000546"/>
    </source>
</evidence>
<dbReference type="OrthoDB" id="1660156at2759"/>
<evidence type="ECO:0000256" key="11">
    <source>
        <dbReference type="SAM" id="MobiDB-lite"/>
    </source>
</evidence>
<comment type="catalytic activity">
    <reaction evidence="1 10">
        <text>Hydrolysis of (1-&gt;4)-alpha-D-glucosidic linkages in polysaccharides so as to remove successive maltose units from the non-reducing ends of the chains.</text>
        <dbReference type="EC" id="3.2.1.2"/>
    </reaction>
</comment>
<organism evidence="12 13">
    <name type="scientific">Genlisea aurea</name>
    <dbReference type="NCBI Taxonomy" id="192259"/>
    <lineage>
        <taxon>Eukaryota</taxon>
        <taxon>Viridiplantae</taxon>
        <taxon>Streptophyta</taxon>
        <taxon>Embryophyta</taxon>
        <taxon>Tracheophyta</taxon>
        <taxon>Spermatophyta</taxon>
        <taxon>Magnoliopsida</taxon>
        <taxon>eudicotyledons</taxon>
        <taxon>Gunneridae</taxon>
        <taxon>Pentapetalae</taxon>
        <taxon>asterids</taxon>
        <taxon>lamiids</taxon>
        <taxon>Lamiales</taxon>
        <taxon>Lentibulariaceae</taxon>
        <taxon>Genlisea</taxon>
    </lineage>
</organism>